<protein>
    <submittedName>
        <fullName evidence="5">ATP-dependent Clp protease ATP-binding subunit</fullName>
    </submittedName>
</protein>
<name>W7DHS2_9LIST</name>
<evidence type="ECO:0000256" key="2">
    <source>
        <dbReference type="ARBA" id="ARBA00022840"/>
    </source>
</evidence>
<feature type="region of interest" description="Disordered" evidence="3">
    <location>
        <begin position="64"/>
        <end position="86"/>
    </location>
</feature>
<dbReference type="EMBL" id="AODL01000001">
    <property type="protein sequence ID" value="EUJ47071.1"/>
    <property type="molecule type" value="Genomic_DNA"/>
</dbReference>
<gene>
    <name evidence="5" type="ORF">PRIP_00025</name>
</gene>
<accession>W7DHS2</accession>
<feature type="domain" description="Clp ATPase C-terminal" evidence="4">
    <location>
        <begin position="1"/>
        <end position="53"/>
    </location>
</feature>
<comment type="caution">
    <text evidence="5">The sequence shown here is derived from an EMBL/GenBank/DDBJ whole genome shotgun (WGS) entry which is preliminary data.</text>
</comment>
<dbReference type="GO" id="GO:0005524">
    <property type="term" value="F:ATP binding"/>
    <property type="evidence" value="ECO:0007669"/>
    <property type="project" value="UniProtKB-KW"/>
</dbReference>
<keyword evidence="1" id="KW-0547">Nucleotide-binding</keyword>
<evidence type="ECO:0000259" key="4">
    <source>
        <dbReference type="SMART" id="SM01086"/>
    </source>
</evidence>
<keyword evidence="2 5" id="KW-0067">ATP-binding</keyword>
<dbReference type="Pfam" id="PF10431">
    <property type="entry name" value="ClpB_D2-small"/>
    <property type="match status" value="1"/>
</dbReference>
<dbReference type="Gene3D" id="1.10.8.60">
    <property type="match status" value="1"/>
</dbReference>
<evidence type="ECO:0000256" key="3">
    <source>
        <dbReference type="SAM" id="MobiDB-lite"/>
    </source>
</evidence>
<keyword evidence="6" id="KW-1185">Reference proteome</keyword>
<reference evidence="5 6" key="1">
    <citation type="journal article" date="2014" name="Int. J. Syst. Evol. Microbiol.">
        <title>Listeria floridensis sp. nov., Listeria aquatica sp. nov., Listeria cornellensis sp. nov., Listeria riparia sp. nov. and Listeria grandensis sp. nov., from agricultural and natural environments.</title>
        <authorList>
            <person name="den Bakker H.C."/>
            <person name="Warchocki S."/>
            <person name="Wright E.M."/>
            <person name="Allred A.F."/>
            <person name="Ahlstrom C."/>
            <person name="Manuel C.S."/>
            <person name="Stasiewicz M.J."/>
            <person name="Burrell A."/>
            <person name="Roof S."/>
            <person name="Strawn L."/>
            <person name="Fortes E.D."/>
            <person name="Nightingale K.K."/>
            <person name="Kephart D."/>
            <person name="Wiedmann M."/>
        </authorList>
    </citation>
    <scope>NUCLEOTIDE SEQUENCE [LARGE SCALE GENOMIC DNA]</scope>
    <source>
        <strain evidence="5 6">FSL S10-1204</strain>
    </source>
</reference>
<evidence type="ECO:0000313" key="6">
    <source>
        <dbReference type="Proteomes" id="UP000019248"/>
    </source>
</evidence>
<dbReference type="Proteomes" id="UP000019248">
    <property type="component" value="Unassembled WGS sequence"/>
</dbReference>
<evidence type="ECO:0000313" key="5">
    <source>
        <dbReference type="EMBL" id="EUJ47071.1"/>
    </source>
</evidence>
<dbReference type="GO" id="GO:0006508">
    <property type="term" value="P:proteolysis"/>
    <property type="evidence" value="ECO:0007669"/>
    <property type="project" value="UniProtKB-KW"/>
</dbReference>
<feature type="compositionally biased region" description="Basic residues" evidence="3">
    <location>
        <begin position="64"/>
        <end position="80"/>
    </location>
</feature>
<dbReference type="PATRIC" id="fig|1265816.5.peg.5"/>
<dbReference type="SMART" id="SM01086">
    <property type="entry name" value="ClpB_D2-small"/>
    <property type="match status" value="1"/>
</dbReference>
<keyword evidence="5" id="KW-0378">Hydrolase</keyword>
<proteinExistence type="predicted"/>
<dbReference type="GO" id="GO:0008233">
    <property type="term" value="F:peptidase activity"/>
    <property type="evidence" value="ECO:0007669"/>
    <property type="project" value="UniProtKB-KW"/>
</dbReference>
<sequence>MRKEGYDPEYGARPLKRAIQKNIEDRLSEELLRGTVKVGDTVVIGTKAGELTVQVKEKKAPVAKKKVTTTKAKPKAKPKTKAAEKE</sequence>
<organism evidence="5 6">
    <name type="scientific">Listeria riparia FSL S10-1204</name>
    <dbReference type="NCBI Taxonomy" id="1265816"/>
    <lineage>
        <taxon>Bacteria</taxon>
        <taxon>Bacillati</taxon>
        <taxon>Bacillota</taxon>
        <taxon>Bacilli</taxon>
        <taxon>Bacillales</taxon>
        <taxon>Listeriaceae</taxon>
        <taxon>Listeria</taxon>
    </lineage>
</organism>
<dbReference type="AlphaFoldDB" id="W7DHS2"/>
<evidence type="ECO:0000256" key="1">
    <source>
        <dbReference type="ARBA" id="ARBA00022741"/>
    </source>
</evidence>
<dbReference type="InterPro" id="IPR019489">
    <property type="entry name" value="Clp_ATPase_C"/>
</dbReference>
<keyword evidence="5" id="KW-0645">Protease</keyword>